<keyword evidence="4 9" id="KW-0812">Transmembrane</keyword>
<keyword evidence="7 9" id="KW-0811">Translocation</keyword>
<feature type="transmembrane region" description="Helical" evidence="9">
    <location>
        <begin position="341"/>
        <end position="363"/>
    </location>
</feature>
<dbReference type="Pfam" id="PF02355">
    <property type="entry name" value="SecD_SecF_C"/>
    <property type="match status" value="1"/>
</dbReference>
<comment type="similarity">
    <text evidence="9">Belongs to the SecD/SecF family. SecD subfamily.</text>
</comment>
<evidence type="ECO:0000313" key="13">
    <source>
        <dbReference type="EMBL" id="AFM42369.1"/>
    </source>
</evidence>
<proteinExistence type="inferred from homology"/>
<dbReference type="eggNOG" id="COG0342">
    <property type="taxonomic scope" value="Bacteria"/>
</dbReference>
<keyword evidence="2 9" id="KW-0813">Transport</keyword>
<feature type="transmembrane region" description="Helical" evidence="9">
    <location>
        <begin position="274"/>
        <end position="293"/>
    </location>
</feature>
<accession>I4D995</accession>
<dbReference type="GO" id="GO:0015450">
    <property type="term" value="F:protein-transporting ATPase activity"/>
    <property type="evidence" value="ECO:0007669"/>
    <property type="project" value="InterPro"/>
</dbReference>
<evidence type="ECO:0000259" key="11">
    <source>
        <dbReference type="Pfam" id="PF21760"/>
    </source>
</evidence>
<dbReference type="InterPro" id="IPR048634">
    <property type="entry name" value="SecD_SecF_C"/>
</dbReference>
<dbReference type="Pfam" id="PF21760">
    <property type="entry name" value="SecD_1st"/>
    <property type="match status" value="1"/>
</dbReference>
<dbReference type="GO" id="GO:0006605">
    <property type="term" value="P:protein targeting"/>
    <property type="evidence" value="ECO:0007669"/>
    <property type="project" value="UniProtKB-UniRule"/>
</dbReference>
<reference evidence="13 14" key="1">
    <citation type="journal article" date="2012" name="J. Bacteriol.">
        <title>Complete genome sequences of Desulfosporosinus orientis DSM765T, Desulfosporosinus youngiae DSM17734T, Desulfosporosinus meridiei DSM13257T, and Desulfosporosinus acidiphilus DSM22704T.</title>
        <authorList>
            <person name="Pester M."/>
            <person name="Brambilla E."/>
            <person name="Alazard D."/>
            <person name="Rattei T."/>
            <person name="Weinmaier T."/>
            <person name="Han J."/>
            <person name="Lucas S."/>
            <person name="Lapidus A."/>
            <person name="Cheng J.F."/>
            <person name="Goodwin L."/>
            <person name="Pitluck S."/>
            <person name="Peters L."/>
            <person name="Ovchinnikova G."/>
            <person name="Teshima H."/>
            <person name="Detter J.C."/>
            <person name="Han C.S."/>
            <person name="Tapia R."/>
            <person name="Land M.L."/>
            <person name="Hauser L."/>
            <person name="Kyrpides N.C."/>
            <person name="Ivanova N.N."/>
            <person name="Pagani I."/>
            <person name="Huntmann M."/>
            <person name="Wei C.L."/>
            <person name="Davenport K.W."/>
            <person name="Daligault H."/>
            <person name="Chain P.S."/>
            <person name="Chen A."/>
            <person name="Mavromatis K."/>
            <person name="Markowitz V."/>
            <person name="Szeto E."/>
            <person name="Mikhailova N."/>
            <person name="Pati A."/>
            <person name="Wagner M."/>
            <person name="Woyke T."/>
            <person name="Ollivier B."/>
            <person name="Klenk H.P."/>
            <person name="Spring S."/>
            <person name="Loy A."/>
        </authorList>
    </citation>
    <scope>NUCLEOTIDE SEQUENCE [LARGE SCALE GENOMIC DNA]</scope>
    <source>
        <strain evidence="14">DSM 22704 / JCM 16185 / SJ4</strain>
    </source>
</reference>
<dbReference type="InterPro" id="IPR055344">
    <property type="entry name" value="SecD_SecF_C_bact"/>
</dbReference>
<evidence type="ECO:0000313" key="14">
    <source>
        <dbReference type="Proteomes" id="UP000002892"/>
    </source>
</evidence>
<feature type="domain" description="Protein translocase subunit SecDF P1" evidence="11">
    <location>
        <begin position="64"/>
        <end position="123"/>
    </location>
</feature>
<evidence type="ECO:0000256" key="5">
    <source>
        <dbReference type="ARBA" id="ARBA00022927"/>
    </source>
</evidence>
<comment type="caution">
    <text evidence="9">Lacks conserved residue(s) required for the propagation of feature annotation.</text>
</comment>
<dbReference type="OrthoDB" id="9805019at2"/>
<evidence type="ECO:0000256" key="8">
    <source>
        <dbReference type="ARBA" id="ARBA00023136"/>
    </source>
</evidence>
<evidence type="ECO:0000256" key="7">
    <source>
        <dbReference type="ARBA" id="ARBA00023010"/>
    </source>
</evidence>
<dbReference type="GO" id="GO:0065002">
    <property type="term" value="P:intracellular protein transmembrane transport"/>
    <property type="evidence" value="ECO:0007669"/>
    <property type="project" value="UniProtKB-UniRule"/>
</dbReference>
<comment type="subunit">
    <text evidence="9">Forms a complex with SecF. Part of the essential Sec protein translocation apparatus which comprises SecA, SecYEG and auxiliary proteins SecDF. Other proteins may also be involved.</text>
</comment>
<dbReference type="AlphaFoldDB" id="I4D995"/>
<evidence type="ECO:0000259" key="12">
    <source>
        <dbReference type="Pfam" id="PF22599"/>
    </source>
</evidence>
<dbReference type="Proteomes" id="UP000002892">
    <property type="component" value="Chromosome"/>
</dbReference>
<feature type="domain" description="SecDF P1 head subdomain" evidence="12">
    <location>
        <begin position="125"/>
        <end position="224"/>
    </location>
</feature>
<dbReference type="HOGENOM" id="CLU_007894_4_2_9"/>
<sequence>MKRGNIIKLVTLVLVVAAAVALSIKPLVDPAKGIPLGLDLRGGVHLVLQAQPNKSGAPITNDDMDKAKAIISKRVNDLGVSEPIIQTDYNNKRIVLDLAGVSDPDQAVNVLKTTAQLTFKDPKGNVVLQGAELTDAKAGQDQSTTGAGGYVVNLTFSSDGAKKFADLTTKYIGQRIGIYLDDKLLTNPTVNVPITNGQAEITGYATLQAAANDAVLMRSGSLPVSMSITEKHQVGASLGIDSLHKSIQAGIYGLIFIFLFMLVFYRLPGVVADFSLVVYGLIVLWVFWMFRVVLTLPGIAGFILSIGMAVDFNIIIYERIKEEVRAGKSLRAGVESGFSRAFITVIDAHVTTLIAALTLYYFGTGTIKGFALTLGVGIVASLFTALTFTRLVLRLIVGISAKLNTAWFGIRRDV</sequence>
<dbReference type="Pfam" id="PF07549">
    <property type="entry name" value="Sec_GG"/>
    <property type="match status" value="1"/>
</dbReference>
<dbReference type="KEGG" id="dai:Desaci_3481"/>
<dbReference type="InterPro" id="IPR054384">
    <property type="entry name" value="SecDF_P1_head"/>
</dbReference>
<dbReference type="STRING" id="646529.Desaci_3481"/>
<evidence type="ECO:0000256" key="6">
    <source>
        <dbReference type="ARBA" id="ARBA00022989"/>
    </source>
</evidence>
<keyword evidence="3 9" id="KW-1003">Cell membrane</keyword>
<organism evidence="13 14">
    <name type="scientific">Desulfosporosinus acidiphilus (strain DSM 22704 / JCM 16185 / SJ4)</name>
    <dbReference type="NCBI Taxonomy" id="646529"/>
    <lineage>
        <taxon>Bacteria</taxon>
        <taxon>Bacillati</taxon>
        <taxon>Bacillota</taxon>
        <taxon>Clostridia</taxon>
        <taxon>Eubacteriales</taxon>
        <taxon>Desulfitobacteriaceae</taxon>
        <taxon>Desulfosporosinus</taxon>
    </lineage>
</organism>
<dbReference type="Gene3D" id="1.20.1640.10">
    <property type="entry name" value="Multidrug efflux transporter AcrB transmembrane domain"/>
    <property type="match status" value="1"/>
</dbReference>
<dbReference type="NCBIfam" id="TIGR01129">
    <property type="entry name" value="secD"/>
    <property type="match status" value="1"/>
</dbReference>
<protein>
    <recommendedName>
        <fullName evidence="9">Protein translocase subunit SecD</fullName>
    </recommendedName>
</protein>
<dbReference type="Gene3D" id="3.30.70.3220">
    <property type="match status" value="1"/>
</dbReference>
<evidence type="ECO:0000256" key="9">
    <source>
        <dbReference type="HAMAP-Rule" id="MF_01463"/>
    </source>
</evidence>
<keyword evidence="6 9" id="KW-1133">Transmembrane helix</keyword>
<keyword evidence="5 9" id="KW-0653">Protein transport</keyword>
<evidence type="ECO:0000256" key="4">
    <source>
        <dbReference type="ARBA" id="ARBA00022692"/>
    </source>
</evidence>
<evidence type="ECO:0000259" key="10">
    <source>
        <dbReference type="Pfam" id="PF02355"/>
    </source>
</evidence>
<dbReference type="InterPro" id="IPR048631">
    <property type="entry name" value="SecD_1st"/>
</dbReference>
<keyword evidence="14" id="KW-1185">Reference proteome</keyword>
<dbReference type="NCBIfam" id="TIGR00916">
    <property type="entry name" value="2A0604s01"/>
    <property type="match status" value="1"/>
</dbReference>
<evidence type="ECO:0000256" key="3">
    <source>
        <dbReference type="ARBA" id="ARBA00022475"/>
    </source>
</evidence>
<keyword evidence="8 9" id="KW-0472">Membrane</keyword>
<dbReference type="RefSeq" id="WP_014828357.1">
    <property type="nucleotide sequence ID" value="NC_018068.1"/>
</dbReference>
<feature type="transmembrane region" description="Helical" evidence="9">
    <location>
        <begin position="299"/>
        <end position="320"/>
    </location>
</feature>
<dbReference type="EMBL" id="CP003639">
    <property type="protein sequence ID" value="AFM42369.1"/>
    <property type="molecule type" value="Genomic_DNA"/>
</dbReference>
<comment type="subcellular location">
    <subcellularLocation>
        <location evidence="1 9">Cell membrane</location>
        <topology evidence="1 9">Multi-pass membrane protein</topology>
    </subcellularLocation>
</comment>
<dbReference type="GO" id="GO:0005886">
    <property type="term" value="C:plasma membrane"/>
    <property type="evidence" value="ECO:0007669"/>
    <property type="project" value="UniProtKB-SubCell"/>
</dbReference>
<name>I4D995_DESAJ</name>
<dbReference type="GO" id="GO:0043952">
    <property type="term" value="P:protein transport by the Sec complex"/>
    <property type="evidence" value="ECO:0007669"/>
    <property type="project" value="UniProtKB-UniRule"/>
</dbReference>
<dbReference type="InterPro" id="IPR005791">
    <property type="entry name" value="SecD"/>
</dbReference>
<evidence type="ECO:0000256" key="2">
    <source>
        <dbReference type="ARBA" id="ARBA00022448"/>
    </source>
</evidence>
<dbReference type="HAMAP" id="MF_01463_B">
    <property type="entry name" value="SecD_B"/>
    <property type="match status" value="1"/>
</dbReference>
<gene>
    <name evidence="9" type="primary">secD</name>
    <name evidence="13" type="ordered locus">Desaci_3481</name>
</gene>
<feature type="transmembrane region" description="Helical" evidence="9">
    <location>
        <begin position="249"/>
        <end position="267"/>
    </location>
</feature>
<dbReference type="Pfam" id="PF22599">
    <property type="entry name" value="SecDF_P1_head"/>
    <property type="match status" value="1"/>
</dbReference>
<dbReference type="InterPro" id="IPR022813">
    <property type="entry name" value="SecD/SecF_arch_bac"/>
</dbReference>
<feature type="domain" description="Protein export membrane protein SecD/SecF C-terminal" evidence="10">
    <location>
        <begin position="225"/>
        <end position="386"/>
    </location>
</feature>
<comment type="function">
    <text evidence="9">Part of the Sec protein translocase complex. Interacts with the SecYEG preprotein conducting channel. SecDF uses the proton motive force (PMF) to complete protein translocation after the ATP-dependent function of SecA.</text>
</comment>
<feature type="transmembrane region" description="Helical" evidence="9">
    <location>
        <begin position="369"/>
        <end position="393"/>
    </location>
</feature>
<dbReference type="SUPFAM" id="SSF82866">
    <property type="entry name" value="Multidrug efflux transporter AcrB transmembrane domain"/>
    <property type="match status" value="1"/>
</dbReference>
<dbReference type="PANTHER" id="PTHR30081:SF1">
    <property type="entry name" value="PROTEIN TRANSLOCASE SUBUNIT SECD"/>
    <property type="match status" value="1"/>
</dbReference>
<dbReference type="FunFam" id="1.20.1640.10:FF:000004">
    <property type="entry name" value="Protein translocase subunit SecD"/>
    <property type="match status" value="1"/>
</dbReference>
<evidence type="ECO:0000256" key="1">
    <source>
        <dbReference type="ARBA" id="ARBA00004651"/>
    </source>
</evidence>
<dbReference type="PANTHER" id="PTHR30081">
    <property type="entry name" value="PROTEIN-EXPORT MEMBRANE PROTEIN SEC"/>
    <property type="match status" value="1"/>
</dbReference>
<dbReference type="InterPro" id="IPR022646">
    <property type="entry name" value="SecD/SecF_CS"/>
</dbReference>